<gene>
    <name evidence="1" type="primary">Acey_s0116.g554</name>
    <name evidence="1" type="ORF">Y032_0116g554</name>
</gene>
<proteinExistence type="predicted"/>
<organism evidence="1 2">
    <name type="scientific">Ancylostoma ceylanicum</name>
    <dbReference type="NCBI Taxonomy" id="53326"/>
    <lineage>
        <taxon>Eukaryota</taxon>
        <taxon>Metazoa</taxon>
        <taxon>Ecdysozoa</taxon>
        <taxon>Nematoda</taxon>
        <taxon>Chromadorea</taxon>
        <taxon>Rhabditida</taxon>
        <taxon>Rhabditina</taxon>
        <taxon>Rhabditomorpha</taxon>
        <taxon>Strongyloidea</taxon>
        <taxon>Ancylostomatidae</taxon>
        <taxon>Ancylostomatinae</taxon>
        <taxon>Ancylostoma</taxon>
    </lineage>
</organism>
<evidence type="ECO:0000313" key="1">
    <source>
        <dbReference type="EMBL" id="EYC00311.1"/>
    </source>
</evidence>
<dbReference type="EMBL" id="JARK01001452">
    <property type="protein sequence ID" value="EYC00311.1"/>
    <property type="molecule type" value="Genomic_DNA"/>
</dbReference>
<reference evidence="2" key="1">
    <citation type="journal article" date="2015" name="Nat. Genet.">
        <title>The genome and transcriptome of the zoonotic hookworm Ancylostoma ceylanicum identify infection-specific gene families.</title>
        <authorList>
            <person name="Schwarz E.M."/>
            <person name="Hu Y."/>
            <person name="Antoshechkin I."/>
            <person name="Miller M.M."/>
            <person name="Sternberg P.W."/>
            <person name="Aroian R.V."/>
        </authorList>
    </citation>
    <scope>NUCLEOTIDE SEQUENCE</scope>
    <source>
        <strain evidence="2">HY135</strain>
    </source>
</reference>
<comment type="caution">
    <text evidence="1">The sequence shown here is derived from an EMBL/GenBank/DDBJ whole genome shotgun (WGS) entry which is preliminary data.</text>
</comment>
<dbReference type="OrthoDB" id="5903031at2759"/>
<name>A0A016TC99_9BILA</name>
<keyword evidence="2" id="KW-1185">Reference proteome</keyword>
<dbReference type="AlphaFoldDB" id="A0A016TC99"/>
<dbReference type="Proteomes" id="UP000024635">
    <property type="component" value="Unassembled WGS sequence"/>
</dbReference>
<accession>A0A016TC99</accession>
<evidence type="ECO:0000313" key="2">
    <source>
        <dbReference type="Proteomes" id="UP000024635"/>
    </source>
</evidence>
<protein>
    <submittedName>
        <fullName evidence="1">Uncharacterized protein</fullName>
    </submittedName>
</protein>
<sequence length="99" mass="11876">MSSLNWSHYLELIVPLLKGSTHGKFHFFELSRFPSSRLLVNHNINLNTKNNSLPAEILSWTQMRAWLFWRPSRQSLLWNWYATRVDSLVYKMFTIHQIL</sequence>